<keyword evidence="6 12" id="KW-0547">Nucleotide-binding</keyword>
<dbReference type="AlphaFoldDB" id="A0A6C0UAF0"/>
<dbReference type="GO" id="GO:0006235">
    <property type="term" value="P:dTTP biosynthetic process"/>
    <property type="evidence" value="ECO:0007669"/>
    <property type="project" value="UniProtKB-UniRule"/>
</dbReference>
<evidence type="ECO:0000256" key="12">
    <source>
        <dbReference type="HAMAP-Rule" id="MF_00165"/>
    </source>
</evidence>
<feature type="domain" description="Thymidylate kinase-like" evidence="13">
    <location>
        <begin position="11"/>
        <end position="199"/>
    </location>
</feature>
<protein>
    <recommendedName>
        <fullName evidence="3 12">Thymidylate kinase</fullName>
        <ecNumber evidence="2 12">2.7.4.9</ecNumber>
    </recommendedName>
    <alternativeName>
        <fullName evidence="9 12">dTMP kinase</fullName>
    </alternativeName>
</protein>
<dbReference type="GO" id="GO:0006227">
    <property type="term" value="P:dUDP biosynthetic process"/>
    <property type="evidence" value="ECO:0007669"/>
    <property type="project" value="TreeGrafter"/>
</dbReference>
<comment type="similarity">
    <text evidence="1 12">Belongs to the thymidylate kinase family.</text>
</comment>
<dbReference type="InterPro" id="IPR039430">
    <property type="entry name" value="Thymidylate_kin-like_dom"/>
</dbReference>
<dbReference type="GO" id="GO:0005829">
    <property type="term" value="C:cytosol"/>
    <property type="evidence" value="ECO:0007669"/>
    <property type="project" value="TreeGrafter"/>
</dbReference>
<dbReference type="SUPFAM" id="SSF52540">
    <property type="entry name" value="P-loop containing nucleoside triphosphate hydrolases"/>
    <property type="match status" value="1"/>
</dbReference>
<dbReference type="NCBIfam" id="TIGR00041">
    <property type="entry name" value="DTMP_kinase"/>
    <property type="match status" value="1"/>
</dbReference>
<comment type="catalytic activity">
    <reaction evidence="10 12">
        <text>dTMP + ATP = dTDP + ADP</text>
        <dbReference type="Rhea" id="RHEA:13517"/>
        <dbReference type="ChEBI" id="CHEBI:30616"/>
        <dbReference type="ChEBI" id="CHEBI:58369"/>
        <dbReference type="ChEBI" id="CHEBI:63528"/>
        <dbReference type="ChEBI" id="CHEBI:456216"/>
        <dbReference type="EC" id="2.7.4.9"/>
    </reaction>
</comment>
<dbReference type="Pfam" id="PF02223">
    <property type="entry name" value="Thymidylate_kin"/>
    <property type="match status" value="1"/>
</dbReference>
<gene>
    <name evidence="12" type="primary">tmk</name>
    <name evidence="14" type="ORF">G3T16_20515</name>
</gene>
<keyword evidence="5 12" id="KW-0545">Nucleotide biosynthesis</keyword>
<evidence type="ECO:0000256" key="5">
    <source>
        <dbReference type="ARBA" id="ARBA00022727"/>
    </source>
</evidence>
<evidence type="ECO:0000256" key="1">
    <source>
        <dbReference type="ARBA" id="ARBA00009776"/>
    </source>
</evidence>
<evidence type="ECO:0000256" key="10">
    <source>
        <dbReference type="ARBA" id="ARBA00048743"/>
    </source>
</evidence>
<evidence type="ECO:0000256" key="6">
    <source>
        <dbReference type="ARBA" id="ARBA00022741"/>
    </source>
</evidence>
<dbReference type="CDD" id="cd01672">
    <property type="entry name" value="TMPK"/>
    <property type="match status" value="1"/>
</dbReference>
<dbReference type="Gene3D" id="3.40.50.300">
    <property type="entry name" value="P-loop containing nucleotide triphosphate hydrolases"/>
    <property type="match status" value="1"/>
</dbReference>
<evidence type="ECO:0000256" key="8">
    <source>
        <dbReference type="ARBA" id="ARBA00022840"/>
    </source>
</evidence>
<dbReference type="HAMAP" id="MF_00165">
    <property type="entry name" value="Thymidylate_kinase"/>
    <property type="match status" value="1"/>
</dbReference>
<keyword evidence="7 12" id="KW-0418">Kinase</keyword>
<dbReference type="GO" id="GO:0004798">
    <property type="term" value="F:dTMP kinase activity"/>
    <property type="evidence" value="ECO:0007669"/>
    <property type="project" value="UniProtKB-UniRule"/>
</dbReference>
<evidence type="ECO:0000256" key="9">
    <source>
        <dbReference type="ARBA" id="ARBA00029962"/>
    </source>
</evidence>
<dbReference type="Proteomes" id="UP000477680">
    <property type="component" value="Chromosome"/>
</dbReference>
<dbReference type="FunFam" id="3.40.50.300:FF:000225">
    <property type="entry name" value="Thymidylate kinase"/>
    <property type="match status" value="1"/>
</dbReference>
<keyword evidence="4 12" id="KW-0808">Transferase</keyword>
<sequence>MQAMRGLFITVEGGEGVGKSTNITCIRDYLQARGVALVVTREPGGTPLGEDIRTVLLQARRETVAPMAELLLLFAARAQHLRDVIVPALEAGKWVICDRFTDASYAYQSGGRGLDSGAVRTLENLVQGELRPDYTLLLDAPAVTGLERARGRGELDRFEQEELVFFERVRNTYLQLATESSGRYHLIDASQPLASVQQQLHTICEQLHACWAPRQQQLR</sequence>
<evidence type="ECO:0000256" key="2">
    <source>
        <dbReference type="ARBA" id="ARBA00012980"/>
    </source>
</evidence>
<dbReference type="GO" id="GO:0006233">
    <property type="term" value="P:dTDP biosynthetic process"/>
    <property type="evidence" value="ECO:0007669"/>
    <property type="project" value="InterPro"/>
</dbReference>
<name>A0A6C0UAF0_9GAMM</name>
<proteinExistence type="inferred from homology"/>
<reference evidence="14 15" key="1">
    <citation type="submission" date="2020-02" db="EMBL/GenBank/DDBJ databases">
        <title>Genome sequencing for Kineobactrum sp. M2.</title>
        <authorList>
            <person name="Park S.-J."/>
        </authorList>
    </citation>
    <scope>NUCLEOTIDE SEQUENCE [LARGE SCALE GENOMIC DNA]</scope>
    <source>
        <strain evidence="14 15">M2</strain>
    </source>
</reference>
<dbReference type="InterPro" id="IPR018094">
    <property type="entry name" value="Thymidylate_kinase"/>
</dbReference>
<keyword evidence="8 12" id="KW-0067">ATP-binding</keyword>
<comment type="function">
    <text evidence="11 12">Phosphorylation of dTMP to form dTDP in both de novo and salvage pathways of dTTP synthesis.</text>
</comment>
<evidence type="ECO:0000259" key="13">
    <source>
        <dbReference type="Pfam" id="PF02223"/>
    </source>
</evidence>
<dbReference type="GO" id="GO:0005524">
    <property type="term" value="F:ATP binding"/>
    <property type="evidence" value="ECO:0007669"/>
    <property type="project" value="UniProtKB-UniRule"/>
</dbReference>
<evidence type="ECO:0000256" key="4">
    <source>
        <dbReference type="ARBA" id="ARBA00022679"/>
    </source>
</evidence>
<evidence type="ECO:0000256" key="11">
    <source>
        <dbReference type="ARBA" id="ARBA00057735"/>
    </source>
</evidence>
<evidence type="ECO:0000313" key="14">
    <source>
        <dbReference type="EMBL" id="QIB67785.1"/>
    </source>
</evidence>
<dbReference type="InterPro" id="IPR027417">
    <property type="entry name" value="P-loop_NTPase"/>
</dbReference>
<accession>A0A6C0UAF0</accession>
<keyword evidence="15" id="KW-1185">Reference proteome</keyword>
<dbReference type="PANTHER" id="PTHR10344">
    <property type="entry name" value="THYMIDYLATE KINASE"/>
    <property type="match status" value="1"/>
</dbReference>
<dbReference type="EC" id="2.7.4.9" evidence="2 12"/>
<dbReference type="KEGG" id="kim:G3T16_20515"/>
<feature type="binding site" evidence="12">
    <location>
        <begin position="13"/>
        <end position="20"/>
    </location>
    <ligand>
        <name>ATP</name>
        <dbReference type="ChEBI" id="CHEBI:30616"/>
    </ligand>
</feature>
<evidence type="ECO:0000313" key="15">
    <source>
        <dbReference type="Proteomes" id="UP000477680"/>
    </source>
</evidence>
<organism evidence="14 15">
    <name type="scientific">Kineobactrum salinum</name>
    <dbReference type="NCBI Taxonomy" id="2708301"/>
    <lineage>
        <taxon>Bacteria</taxon>
        <taxon>Pseudomonadati</taxon>
        <taxon>Pseudomonadota</taxon>
        <taxon>Gammaproteobacteria</taxon>
        <taxon>Cellvibrionales</taxon>
        <taxon>Halieaceae</taxon>
        <taxon>Kineobactrum</taxon>
    </lineage>
</organism>
<dbReference type="PANTHER" id="PTHR10344:SF4">
    <property type="entry name" value="UMP-CMP KINASE 2, MITOCHONDRIAL"/>
    <property type="match status" value="1"/>
</dbReference>
<evidence type="ECO:0000256" key="7">
    <source>
        <dbReference type="ARBA" id="ARBA00022777"/>
    </source>
</evidence>
<dbReference type="EMBL" id="CP048711">
    <property type="protein sequence ID" value="QIB67785.1"/>
    <property type="molecule type" value="Genomic_DNA"/>
</dbReference>
<evidence type="ECO:0000256" key="3">
    <source>
        <dbReference type="ARBA" id="ARBA00017144"/>
    </source>
</evidence>